<sequence length="79" mass="8916">MWWCGTYFVFPDPGSFRSPWGGQRLNSAKQERLELENERLGSGVLQLIKSRVGKLSVGFINLDAYPVPAKYLGRDQRGA</sequence>
<accession>A0AA46A4U6</accession>
<evidence type="ECO:0000313" key="2">
    <source>
        <dbReference type="Proteomes" id="UP000186216"/>
    </source>
</evidence>
<gene>
    <name evidence="1" type="ORF">SAMN05421772_10387</name>
</gene>
<protein>
    <submittedName>
        <fullName evidence="1">Uncharacterized protein</fullName>
    </submittedName>
</protein>
<reference evidence="1 2" key="1">
    <citation type="submission" date="2017-01" db="EMBL/GenBank/DDBJ databases">
        <authorList>
            <person name="Varghese N."/>
            <person name="Submissions S."/>
        </authorList>
    </citation>
    <scope>NUCLEOTIDE SEQUENCE [LARGE SCALE GENOMIC DNA]</scope>
    <source>
        <strain evidence="1 2">DSM 18447</strain>
    </source>
</reference>
<dbReference type="Proteomes" id="UP000186216">
    <property type="component" value="Unassembled WGS sequence"/>
</dbReference>
<dbReference type="EMBL" id="FTOU01000003">
    <property type="protein sequence ID" value="SIS70029.1"/>
    <property type="molecule type" value="Genomic_DNA"/>
</dbReference>
<organism evidence="1 2">
    <name type="scientific">Paracoccus saliphilus</name>
    <dbReference type="NCBI Taxonomy" id="405559"/>
    <lineage>
        <taxon>Bacteria</taxon>
        <taxon>Pseudomonadati</taxon>
        <taxon>Pseudomonadota</taxon>
        <taxon>Alphaproteobacteria</taxon>
        <taxon>Rhodobacterales</taxon>
        <taxon>Paracoccaceae</taxon>
        <taxon>Paracoccus</taxon>
    </lineage>
</organism>
<proteinExistence type="predicted"/>
<dbReference type="AlphaFoldDB" id="A0AA46A4U6"/>
<comment type="caution">
    <text evidence="1">The sequence shown here is derived from an EMBL/GenBank/DDBJ whole genome shotgun (WGS) entry which is preliminary data.</text>
</comment>
<name>A0AA46A4U6_9RHOB</name>
<evidence type="ECO:0000313" key="1">
    <source>
        <dbReference type="EMBL" id="SIS70029.1"/>
    </source>
</evidence>